<sequence>MKGLQLLKKEWSHILSKTQARVGIAILLIIPLIYAGMFLGGYWDPYGHLDRLPVAVVNLDKGAKMSGKPLHIGQDLTERLKSSGGLDFRFVDESEAEQGLKNGSYYMSIIIPETFSSEITTLTSASPKPAKLIYRTNPGQNFVAGQIGASAVEKLRDQVGSEITKTYAEALFANIGKLADGFVAAGEGASELNGGLRKARDGLGRLEDGIGELAAGAVRLDQASSSLTEGGTQLREAMERIAESSGRLAAGLNALDQAQERLADSAVNTTKGARELAANLADNGESADRSAAAAAALAEKLGRFALAHPELANDDAFQDIAKVSDTLGTELNALQAGQTLAFGTAQRLYKAQQTLAAGSAALGERLTSAVQSSSVLAAGAAQAEAGRAQWEAGFRKYEAGVHTIASGASRLGEGVKPLAGGIVQLVDGSEALAGKLASASDEASTVQVNDKMIGMFASPVQLVENKVTDVPNYGAAMVPYFLTLGLFVGGLIASNILPFERKSKYGVSGWNHFVNKYGLFLSIAALQTLVVDGVLLLGFDIEVQSVWKFLLLSLAASFTYFTCILMLVSVIGPLGRLAAVFLLVTQLASSGGTFPMELSVGPMQLIGSCLPMTHAVSAFRAVVATGDWGQYWSNFGILLAYIAAFVGIALTVLWRSNARPSAAVQESRG</sequence>
<keyword evidence="2 5" id="KW-0812">Transmembrane</keyword>
<feature type="transmembrane region" description="Helical" evidence="5">
    <location>
        <begin position="517"/>
        <end position="539"/>
    </location>
</feature>
<dbReference type="NCBIfam" id="TIGR03062">
    <property type="entry name" value="pip_yhgE_Cterm"/>
    <property type="match status" value="1"/>
</dbReference>
<dbReference type="Gene3D" id="1.10.287.950">
    <property type="entry name" value="Methyl-accepting chemotaxis protein"/>
    <property type="match status" value="1"/>
</dbReference>
<dbReference type="Pfam" id="PF12698">
    <property type="entry name" value="ABC2_membrane_3"/>
    <property type="match status" value="2"/>
</dbReference>
<dbReference type="InterPro" id="IPR023908">
    <property type="entry name" value="xxxLxxG_rpt"/>
</dbReference>
<reference evidence="7 8" key="1">
    <citation type="submission" date="2024-09" db="EMBL/GenBank/DDBJ databases">
        <authorList>
            <person name="Sun Q."/>
            <person name="Mori K."/>
        </authorList>
    </citation>
    <scope>NUCLEOTIDE SEQUENCE [LARGE SCALE GENOMIC DNA]</scope>
    <source>
        <strain evidence="7 8">TISTR 2452</strain>
    </source>
</reference>
<proteinExistence type="predicted"/>
<evidence type="ECO:0000259" key="6">
    <source>
        <dbReference type="Pfam" id="PF12698"/>
    </source>
</evidence>
<dbReference type="NCBIfam" id="TIGR03061">
    <property type="entry name" value="pip_yhgE_Nterm"/>
    <property type="match status" value="1"/>
</dbReference>
<dbReference type="EMBL" id="JBHMDO010000045">
    <property type="protein sequence ID" value="MFB9329851.1"/>
    <property type="molecule type" value="Genomic_DNA"/>
</dbReference>
<feature type="transmembrane region" description="Helical" evidence="5">
    <location>
        <begin position="635"/>
        <end position="654"/>
    </location>
</feature>
<keyword evidence="8" id="KW-1185">Reference proteome</keyword>
<dbReference type="InterPro" id="IPR013525">
    <property type="entry name" value="ABC2_TM"/>
</dbReference>
<keyword evidence="3 5" id="KW-1133">Transmembrane helix</keyword>
<protein>
    <submittedName>
        <fullName evidence="7">YhgE/Pip family protein</fullName>
    </submittedName>
</protein>
<dbReference type="InterPro" id="IPR051328">
    <property type="entry name" value="T7SS_ABC-Transporter"/>
</dbReference>
<feature type="domain" description="ABC-2 type transporter transmembrane" evidence="6">
    <location>
        <begin position="24"/>
        <end position="161"/>
    </location>
</feature>
<dbReference type="Gene3D" id="3.40.1710.10">
    <property type="entry name" value="abc type-2 transporter like domain"/>
    <property type="match status" value="1"/>
</dbReference>
<feature type="transmembrane region" description="Helical" evidence="5">
    <location>
        <begin position="21"/>
        <end position="43"/>
    </location>
</feature>
<evidence type="ECO:0000256" key="1">
    <source>
        <dbReference type="ARBA" id="ARBA00004141"/>
    </source>
</evidence>
<name>A0ABV5KXA0_9BACL</name>
<feature type="transmembrane region" description="Helical" evidence="5">
    <location>
        <begin position="559"/>
        <end position="584"/>
    </location>
</feature>
<comment type="caution">
    <text evidence="7">The sequence shown here is derived from an EMBL/GenBank/DDBJ whole genome shotgun (WGS) entry which is preliminary data.</text>
</comment>
<evidence type="ECO:0000256" key="3">
    <source>
        <dbReference type="ARBA" id="ARBA00022989"/>
    </source>
</evidence>
<dbReference type="PANTHER" id="PTHR43077:SF5">
    <property type="entry name" value="PHAGE INFECTION PROTEIN"/>
    <property type="match status" value="1"/>
</dbReference>
<dbReference type="InterPro" id="IPR017501">
    <property type="entry name" value="Phage_infect_YhgE_C"/>
</dbReference>
<dbReference type="RefSeq" id="WP_377500490.1">
    <property type="nucleotide sequence ID" value="NZ_JBHMDO010000045.1"/>
</dbReference>
<evidence type="ECO:0000256" key="4">
    <source>
        <dbReference type="ARBA" id="ARBA00023136"/>
    </source>
</evidence>
<dbReference type="Proteomes" id="UP001589747">
    <property type="component" value="Unassembled WGS sequence"/>
</dbReference>
<comment type="subcellular location">
    <subcellularLocation>
        <location evidence="1">Membrane</location>
        <topology evidence="1">Multi-pass membrane protein</topology>
    </subcellularLocation>
</comment>
<accession>A0ABV5KXA0</accession>
<organism evidence="7 8">
    <name type="scientific">Paenibacillus aurantiacus</name>
    <dbReference type="NCBI Taxonomy" id="1936118"/>
    <lineage>
        <taxon>Bacteria</taxon>
        <taxon>Bacillati</taxon>
        <taxon>Bacillota</taxon>
        <taxon>Bacilli</taxon>
        <taxon>Bacillales</taxon>
        <taxon>Paenibacillaceae</taxon>
        <taxon>Paenibacillus</taxon>
    </lineage>
</organism>
<dbReference type="InterPro" id="IPR017500">
    <property type="entry name" value="Phage_infect_YhgE_N"/>
</dbReference>
<evidence type="ECO:0000256" key="2">
    <source>
        <dbReference type="ARBA" id="ARBA00022692"/>
    </source>
</evidence>
<gene>
    <name evidence="7" type="ORF">ACFFSY_28250</name>
</gene>
<keyword evidence="4 5" id="KW-0472">Membrane</keyword>
<feature type="domain" description="ABC-2 type transporter transmembrane" evidence="6">
    <location>
        <begin position="458"/>
        <end position="650"/>
    </location>
</feature>
<dbReference type="PANTHER" id="PTHR43077">
    <property type="entry name" value="TRANSPORT PERMEASE YVFS-RELATED"/>
    <property type="match status" value="1"/>
</dbReference>
<feature type="transmembrane region" description="Helical" evidence="5">
    <location>
        <begin position="477"/>
        <end position="497"/>
    </location>
</feature>
<dbReference type="NCBIfam" id="TIGR03057">
    <property type="entry name" value="xxxLxxG_by_4"/>
    <property type="match status" value="1"/>
</dbReference>
<evidence type="ECO:0000256" key="5">
    <source>
        <dbReference type="SAM" id="Phobius"/>
    </source>
</evidence>
<evidence type="ECO:0000313" key="7">
    <source>
        <dbReference type="EMBL" id="MFB9329851.1"/>
    </source>
</evidence>
<evidence type="ECO:0000313" key="8">
    <source>
        <dbReference type="Proteomes" id="UP001589747"/>
    </source>
</evidence>